<evidence type="ECO:0000313" key="10">
    <source>
        <dbReference type="EMBL" id="KKY29247.1"/>
    </source>
</evidence>
<evidence type="ECO:0000256" key="1">
    <source>
        <dbReference type="ARBA" id="ARBA00000707"/>
    </source>
</evidence>
<dbReference type="InterPro" id="IPR050164">
    <property type="entry name" value="Peptidase_C19"/>
</dbReference>
<reference evidence="10 11" key="1">
    <citation type="submission" date="2015-05" db="EMBL/GenBank/DDBJ databases">
        <title>Distinctive expansion of gene families associated with plant cell wall degradation and secondary metabolism in the genomes of grapevine trunk pathogens.</title>
        <authorList>
            <person name="Lawrence D.P."/>
            <person name="Travadon R."/>
            <person name="Rolshausen P.E."/>
            <person name="Baumgartner K."/>
        </authorList>
    </citation>
    <scope>NUCLEOTIDE SEQUENCE [LARGE SCALE GENOMIC DNA]</scope>
    <source>
        <strain evidence="10">UCRPC4</strain>
    </source>
</reference>
<dbReference type="SUPFAM" id="SSF54001">
    <property type="entry name" value="Cysteine proteinases"/>
    <property type="match status" value="1"/>
</dbReference>
<keyword evidence="5" id="KW-0833">Ubl conjugation pathway</keyword>
<organism evidence="10 11">
    <name type="scientific">Phaeomoniella chlamydospora</name>
    <name type="common">Phaeoacremonium chlamydosporum</name>
    <dbReference type="NCBI Taxonomy" id="158046"/>
    <lineage>
        <taxon>Eukaryota</taxon>
        <taxon>Fungi</taxon>
        <taxon>Dikarya</taxon>
        <taxon>Ascomycota</taxon>
        <taxon>Pezizomycotina</taxon>
        <taxon>Eurotiomycetes</taxon>
        <taxon>Chaetothyriomycetidae</taxon>
        <taxon>Phaeomoniellales</taxon>
        <taxon>Phaeomoniellaceae</taxon>
        <taxon>Phaeomoniella</taxon>
    </lineage>
</organism>
<dbReference type="InterPro" id="IPR028889">
    <property type="entry name" value="USP"/>
</dbReference>
<evidence type="ECO:0000256" key="4">
    <source>
        <dbReference type="ARBA" id="ARBA00022670"/>
    </source>
</evidence>
<evidence type="ECO:0000256" key="2">
    <source>
        <dbReference type="ARBA" id="ARBA00009085"/>
    </source>
</evidence>
<sequence>MLRSGELITTDITEMVQKALSDCGWPDAYELHQQDASEAFTFITSQLELPLLTLKMDIYHTGKEDAADDHKFINERLLEVAIPSPAPEEPQTVTLEDCLEAYFNNRIEVRRYLERRERSNTTSSAKSFDSFSKAGAVHVETLEVESPESPGSTPATPTASMPARLRHRAPSIVQQRFIPDKDAPSGDRASVVSAADPAGQLRKGSIRKEIMMPAWQIFSLIPWYTDNTPTSDTQVAAHFSSQRPVLGMCLKRYSMTPSGQATRLGTYVDIPVEIGLPYFIKDDNMDEDASLYGNFKLSLQSVVCHRGNSVDSGHYISLVRGTTASTSTLDVVAEAPKQWMRFDDLASERITIIDIEQALKEETPYLLFYQILPIDGDPDHITEGEQPSVVNSDMGDSGGDMGSSTVLKENVVKDLSASELTIDSERLSVDDQRGRSPERDSNRRSSLSFSEPEVAVQDQATFSQLTSRRGSKCENIKSGKFSRSQSQTSEKLTAALSRLTQRKSKEKVSFDGVPSATASHSSTAVTPLMSITNGSTDPEVSLIEVTDFSAAPATKTSLDNVNAHSHRQRQNKGKAPARTLSKREKSKSRLRDRLHSGSASDEEKLDRECIVM</sequence>
<dbReference type="GO" id="GO:0005634">
    <property type="term" value="C:nucleus"/>
    <property type="evidence" value="ECO:0007669"/>
    <property type="project" value="UniProtKB-SubCell"/>
</dbReference>
<keyword evidence="4" id="KW-0645">Protease</keyword>
<dbReference type="AlphaFoldDB" id="A0A0G2F392"/>
<feature type="region of interest" description="Disordered" evidence="8">
    <location>
        <begin position="423"/>
        <end position="523"/>
    </location>
</feature>
<comment type="caution">
    <text evidence="10">The sequence shown here is derived from an EMBL/GenBank/DDBJ whole genome shotgun (WGS) entry which is preliminary data.</text>
</comment>
<evidence type="ECO:0000256" key="5">
    <source>
        <dbReference type="ARBA" id="ARBA00022786"/>
    </source>
</evidence>
<dbReference type="InterPro" id="IPR038765">
    <property type="entry name" value="Papain-like_cys_pep_sf"/>
</dbReference>
<feature type="compositionally biased region" description="Polar residues" evidence="8">
    <location>
        <begin position="458"/>
        <end position="468"/>
    </location>
</feature>
<comment type="catalytic activity">
    <reaction evidence="1">
        <text>Thiol-dependent hydrolysis of ester, thioester, amide, peptide and isopeptide bonds formed by the C-terminal Gly of ubiquitin (a 76-residue protein attached to proteins as an intracellular targeting signal).</text>
        <dbReference type="EC" id="3.4.19.12"/>
    </reaction>
</comment>
<dbReference type="InterPro" id="IPR001394">
    <property type="entry name" value="Peptidase_C19_UCH"/>
</dbReference>
<evidence type="ECO:0000256" key="3">
    <source>
        <dbReference type="ARBA" id="ARBA00012759"/>
    </source>
</evidence>
<dbReference type="PANTHER" id="PTHR24006">
    <property type="entry name" value="UBIQUITIN CARBOXYL-TERMINAL HYDROLASE"/>
    <property type="match status" value="1"/>
</dbReference>
<reference evidence="10 11" key="2">
    <citation type="submission" date="2015-05" db="EMBL/GenBank/DDBJ databases">
        <authorList>
            <person name="Morales-Cruz A."/>
            <person name="Amrine K.C."/>
            <person name="Cantu D."/>
        </authorList>
    </citation>
    <scope>NUCLEOTIDE SEQUENCE [LARGE SCALE GENOMIC DNA]</scope>
    <source>
        <strain evidence="10">UCRPC4</strain>
    </source>
</reference>
<dbReference type="EC" id="3.4.19.12" evidence="3"/>
<proteinExistence type="inferred from homology"/>
<dbReference type="Gene3D" id="3.90.70.10">
    <property type="entry name" value="Cysteine proteinases"/>
    <property type="match status" value="1"/>
</dbReference>
<feature type="region of interest" description="Disordered" evidence="8">
    <location>
        <begin position="378"/>
        <end position="404"/>
    </location>
</feature>
<feature type="compositionally biased region" description="Polar residues" evidence="8">
    <location>
        <begin position="149"/>
        <end position="159"/>
    </location>
</feature>
<dbReference type="Proteomes" id="UP000053317">
    <property type="component" value="Unassembled WGS sequence"/>
</dbReference>
<keyword evidence="11" id="KW-1185">Reference proteome</keyword>
<feature type="compositionally biased region" description="Polar residues" evidence="8">
    <location>
        <begin position="481"/>
        <end position="491"/>
    </location>
</feature>
<feature type="compositionally biased region" description="Basic and acidic residues" evidence="8">
    <location>
        <begin position="581"/>
        <end position="612"/>
    </location>
</feature>
<name>A0A0G2F392_PHACM</name>
<feature type="compositionally biased region" description="Basic and acidic residues" evidence="8">
    <location>
        <begin position="423"/>
        <end position="443"/>
    </location>
</feature>
<evidence type="ECO:0000313" key="11">
    <source>
        <dbReference type="Proteomes" id="UP000053317"/>
    </source>
</evidence>
<comment type="similarity">
    <text evidence="2">Belongs to the peptidase C19 family.</text>
</comment>
<gene>
    <name evidence="10" type="ORF">UCRPC4_g00037</name>
</gene>
<accession>A0A0G2F392</accession>
<dbReference type="EMBL" id="LCWF01000001">
    <property type="protein sequence ID" value="KKY29247.1"/>
    <property type="molecule type" value="Genomic_DNA"/>
</dbReference>
<dbReference type="GO" id="GO:0005829">
    <property type="term" value="C:cytosol"/>
    <property type="evidence" value="ECO:0007669"/>
    <property type="project" value="TreeGrafter"/>
</dbReference>
<dbReference type="OrthoDB" id="6287070at2759"/>
<keyword evidence="6 10" id="KW-0378">Hydrolase</keyword>
<feature type="region of interest" description="Disordered" evidence="8">
    <location>
        <begin position="558"/>
        <end position="612"/>
    </location>
</feature>
<feature type="region of interest" description="Disordered" evidence="8">
    <location>
        <begin position="143"/>
        <end position="162"/>
    </location>
</feature>
<dbReference type="Pfam" id="PF00443">
    <property type="entry name" value="UCH"/>
    <property type="match status" value="1"/>
</dbReference>
<evidence type="ECO:0000259" key="9">
    <source>
        <dbReference type="PROSITE" id="PS50235"/>
    </source>
</evidence>
<dbReference type="PROSITE" id="PS50235">
    <property type="entry name" value="USP_3"/>
    <property type="match status" value="1"/>
</dbReference>
<protein>
    <recommendedName>
        <fullName evidence="3">ubiquitinyl hydrolase 1</fullName>
        <ecNumber evidence="3">3.4.19.12</ecNumber>
    </recommendedName>
</protein>
<dbReference type="GO" id="GO:0006508">
    <property type="term" value="P:proteolysis"/>
    <property type="evidence" value="ECO:0007669"/>
    <property type="project" value="UniProtKB-KW"/>
</dbReference>
<dbReference type="GO" id="GO:0004843">
    <property type="term" value="F:cysteine-type deubiquitinase activity"/>
    <property type="evidence" value="ECO:0007669"/>
    <property type="project" value="UniProtKB-EC"/>
</dbReference>
<dbReference type="GO" id="GO:0016579">
    <property type="term" value="P:protein deubiquitination"/>
    <property type="evidence" value="ECO:0007669"/>
    <property type="project" value="InterPro"/>
</dbReference>
<dbReference type="PANTHER" id="PTHR24006:SF722">
    <property type="entry name" value="UBIQUITIN CARBOXYL-TERMINAL HYDROLASE 48"/>
    <property type="match status" value="1"/>
</dbReference>
<keyword evidence="7" id="KW-0788">Thiol protease</keyword>
<feature type="domain" description="USP" evidence="9">
    <location>
        <begin position="1"/>
        <end position="372"/>
    </location>
</feature>
<evidence type="ECO:0000256" key="8">
    <source>
        <dbReference type="SAM" id="MobiDB-lite"/>
    </source>
</evidence>
<evidence type="ECO:0000256" key="6">
    <source>
        <dbReference type="ARBA" id="ARBA00022801"/>
    </source>
</evidence>
<evidence type="ECO:0000256" key="7">
    <source>
        <dbReference type="ARBA" id="ARBA00022807"/>
    </source>
</evidence>